<accession>A0A146KC06</accession>
<feature type="domain" description="KH type-2" evidence="7">
    <location>
        <begin position="19"/>
        <end position="88"/>
    </location>
</feature>
<dbReference type="Gene3D" id="3.30.1140.32">
    <property type="entry name" value="Ribosomal protein S3, C-terminal domain"/>
    <property type="match status" value="1"/>
</dbReference>
<dbReference type="GO" id="GO:0003735">
    <property type="term" value="F:structural constituent of ribosome"/>
    <property type="evidence" value="ECO:0007669"/>
    <property type="project" value="InterPro"/>
</dbReference>
<comment type="similarity">
    <text evidence="1">Belongs to the universal ribosomal protein uS3 family.</text>
</comment>
<dbReference type="AlphaFoldDB" id="A0A146KC06"/>
<dbReference type="InterPro" id="IPR009019">
    <property type="entry name" value="KH_sf_prok-type"/>
</dbReference>
<dbReference type="GO" id="GO:0005634">
    <property type="term" value="C:nucleus"/>
    <property type="evidence" value="ECO:0007669"/>
    <property type="project" value="TreeGrafter"/>
</dbReference>
<dbReference type="InterPro" id="IPR004044">
    <property type="entry name" value="KH_dom_type_2"/>
</dbReference>
<dbReference type="Gene3D" id="3.30.300.20">
    <property type="match status" value="1"/>
</dbReference>
<dbReference type="GO" id="GO:0022627">
    <property type="term" value="C:cytosolic small ribosomal subunit"/>
    <property type="evidence" value="ECO:0007669"/>
    <property type="project" value="TreeGrafter"/>
</dbReference>
<dbReference type="InterPro" id="IPR001351">
    <property type="entry name" value="Ribosomal_uS3_C"/>
</dbReference>
<dbReference type="Pfam" id="PF07650">
    <property type="entry name" value="KH_2"/>
    <property type="match status" value="1"/>
</dbReference>
<evidence type="ECO:0000259" key="7">
    <source>
        <dbReference type="Pfam" id="PF07650"/>
    </source>
</evidence>
<dbReference type="GO" id="GO:0006412">
    <property type="term" value="P:translation"/>
    <property type="evidence" value="ECO:0007669"/>
    <property type="project" value="InterPro"/>
</dbReference>
<evidence type="ECO:0000313" key="8">
    <source>
        <dbReference type="EMBL" id="JAP94322.1"/>
    </source>
</evidence>
<keyword evidence="4" id="KW-0687">Ribonucleoprotein</keyword>
<keyword evidence="2" id="KW-0694">RNA-binding</keyword>
<dbReference type="InterPro" id="IPR036419">
    <property type="entry name" value="Ribosomal_S3_C_sf"/>
</dbReference>
<gene>
    <name evidence="8" type="ORF">TPC1_13071</name>
</gene>
<sequence length="209" mass="23961">MQQQTFYQQYVEDCLREAELHEYFCREIREAGYSGCTFRRFFNNVEITVRVAELDLVQGKNHERIHQIEAVIAQRLHLPLDNVTIFCDKIVARGLCADILADQLQIKIEKQTPVRQAAMQIIKSALRAGAAGCEVVVSGKLRQQRANCQKYKEGKIITAGKPGKDFIDRAIRHIPLKQGIIGIQVKVFNLKMKDKFGRTQVMPDYVEIK</sequence>
<dbReference type="SUPFAM" id="SSF54814">
    <property type="entry name" value="Prokaryotic type KH domain (KH-domain type II)"/>
    <property type="match status" value="1"/>
</dbReference>
<name>A0A146KC06_9EUKA</name>
<dbReference type="InterPro" id="IPR015946">
    <property type="entry name" value="KH_dom-like_a/b"/>
</dbReference>
<dbReference type="PANTHER" id="PTHR11760">
    <property type="entry name" value="30S/40S RIBOSOMAL PROTEIN S3"/>
    <property type="match status" value="1"/>
</dbReference>
<organism evidence="8">
    <name type="scientific">Trepomonas sp. PC1</name>
    <dbReference type="NCBI Taxonomy" id="1076344"/>
    <lineage>
        <taxon>Eukaryota</taxon>
        <taxon>Metamonada</taxon>
        <taxon>Diplomonadida</taxon>
        <taxon>Hexamitidae</taxon>
        <taxon>Hexamitinae</taxon>
        <taxon>Trepomonas</taxon>
    </lineage>
</organism>
<reference evidence="8" key="1">
    <citation type="submission" date="2015-07" db="EMBL/GenBank/DDBJ databases">
        <title>Adaptation to a free-living lifestyle via gene acquisitions in the diplomonad Trepomonas sp. PC1.</title>
        <authorList>
            <person name="Xu F."/>
            <person name="Jerlstrom-Hultqvist J."/>
            <person name="Kolisko M."/>
            <person name="Simpson A.G.B."/>
            <person name="Roger A.J."/>
            <person name="Svard S.G."/>
            <person name="Andersson J.O."/>
        </authorList>
    </citation>
    <scope>NUCLEOTIDE SEQUENCE</scope>
    <source>
        <strain evidence="8">PC1</strain>
    </source>
</reference>
<dbReference type="PANTHER" id="PTHR11760:SF32">
    <property type="entry name" value="SMALL RIBOSOMAL SUBUNIT PROTEIN US3"/>
    <property type="match status" value="1"/>
</dbReference>
<protein>
    <recommendedName>
        <fullName evidence="5">40S ribosomal protein S3</fullName>
    </recommendedName>
</protein>
<dbReference type="SUPFAM" id="SSF54821">
    <property type="entry name" value="Ribosomal protein S3 C-terminal domain"/>
    <property type="match status" value="1"/>
</dbReference>
<evidence type="ECO:0000259" key="6">
    <source>
        <dbReference type="Pfam" id="PF00189"/>
    </source>
</evidence>
<dbReference type="InterPro" id="IPR057258">
    <property type="entry name" value="Ribosomal_uS3"/>
</dbReference>
<dbReference type="EMBL" id="GDID01002284">
    <property type="protein sequence ID" value="JAP94322.1"/>
    <property type="molecule type" value="Transcribed_RNA"/>
</dbReference>
<evidence type="ECO:0000256" key="5">
    <source>
        <dbReference type="ARBA" id="ARBA00035408"/>
    </source>
</evidence>
<dbReference type="Pfam" id="PF00189">
    <property type="entry name" value="Ribosomal_S3_C"/>
    <property type="match status" value="1"/>
</dbReference>
<keyword evidence="3 8" id="KW-0689">Ribosomal protein</keyword>
<dbReference type="GO" id="GO:0003723">
    <property type="term" value="F:RNA binding"/>
    <property type="evidence" value="ECO:0007669"/>
    <property type="project" value="UniProtKB-KW"/>
</dbReference>
<evidence type="ECO:0000256" key="4">
    <source>
        <dbReference type="ARBA" id="ARBA00023274"/>
    </source>
</evidence>
<evidence type="ECO:0000256" key="3">
    <source>
        <dbReference type="ARBA" id="ARBA00022980"/>
    </source>
</evidence>
<proteinExistence type="inferred from homology"/>
<evidence type="ECO:0000256" key="1">
    <source>
        <dbReference type="ARBA" id="ARBA00010761"/>
    </source>
</evidence>
<evidence type="ECO:0000256" key="2">
    <source>
        <dbReference type="ARBA" id="ARBA00022884"/>
    </source>
</evidence>
<feature type="domain" description="Small ribosomal subunit protein uS3 C-terminal" evidence="6">
    <location>
        <begin position="106"/>
        <end position="187"/>
    </location>
</feature>